<proteinExistence type="inferred from homology"/>
<comment type="caution">
    <text evidence="2">The sequence shown here is derived from an EMBL/GenBank/DDBJ whole genome shotgun (WGS) entry which is preliminary data.</text>
</comment>
<dbReference type="EMBL" id="JARQWQ010000065">
    <property type="protein sequence ID" value="KAK2555069.1"/>
    <property type="molecule type" value="Genomic_DNA"/>
</dbReference>
<evidence type="ECO:0000313" key="2">
    <source>
        <dbReference type="EMBL" id="KAK2555069.1"/>
    </source>
</evidence>
<dbReference type="GO" id="GO:0045505">
    <property type="term" value="F:dynein intermediate chain binding"/>
    <property type="evidence" value="ECO:0007669"/>
    <property type="project" value="TreeGrafter"/>
</dbReference>
<dbReference type="InterPro" id="IPR005334">
    <property type="entry name" value="Tctex-1-like"/>
</dbReference>
<dbReference type="Proteomes" id="UP001249851">
    <property type="component" value="Unassembled WGS sequence"/>
</dbReference>
<reference evidence="2" key="2">
    <citation type="journal article" date="2023" name="Science">
        <title>Genomic signatures of disease resistance in endangered staghorn corals.</title>
        <authorList>
            <person name="Vollmer S.V."/>
            <person name="Selwyn J.D."/>
            <person name="Despard B.A."/>
            <person name="Roesel C.L."/>
        </authorList>
    </citation>
    <scope>NUCLEOTIDE SEQUENCE</scope>
    <source>
        <strain evidence="2">K2</strain>
    </source>
</reference>
<dbReference type="CDD" id="cd21451">
    <property type="entry name" value="DLC-like_TCTEX1D"/>
    <property type="match status" value="1"/>
</dbReference>
<dbReference type="Gene3D" id="3.30.1140.40">
    <property type="entry name" value="Tctex-1"/>
    <property type="match status" value="1"/>
</dbReference>
<accession>A0AAD9Q5R3</accession>
<keyword evidence="3" id="KW-1185">Reference proteome</keyword>
<dbReference type="GO" id="GO:0005737">
    <property type="term" value="C:cytoplasm"/>
    <property type="evidence" value="ECO:0007669"/>
    <property type="project" value="TreeGrafter"/>
</dbReference>
<dbReference type="GO" id="GO:0005868">
    <property type="term" value="C:cytoplasmic dynein complex"/>
    <property type="evidence" value="ECO:0007669"/>
    <property type="project" value="TreeGrafter"/>
</dbReference>
<gene>
    <name evidence="2" type="ORF">P5673_023421</name>
</gene>
<comment type="similarity">
    <text evidence="1">Belongs to the dynein light chain Tctex-type family.</text>
</comment>
<dbReference type="InterPro" id="IPR038586">
    <property type="entry name" value="Tctex-1-like_sf"/>
</dbReference>
<dbReference type="GO" id="GO:0007018">
    <property type="term" value="P:microtubule-based movement"/>
    <property type="evidence" value="ECO:0007669"/>
    <property type="project" value="TreeGrafter"/>
</dbReference>
<reference evidence="2" key="1">
    <citation type="journal article" date="2023" name="G3 (Bethesda)">
        <title>Whole genome assembly and annotation of the endangered Caribbean coral Acropora cervicornis.</title>
        <authorList>
            <person name="Selwyn J.D."/>
            <person name="Vollmer S.V."/>
        </authorList>
    </citation>
    <scope>NUCLEOTIDE SEQUENCE</scope>
    <source>
        <strain evidence="2">K2</strain>
    </source>
</reference>
<dbReference type="PANTHER" id="PTHR21255:SF65">
    <property type="entry name" value="TCTEX1 DOMAIN-CONTAINING PROTEIN 2"/>
    <property type="match status" value="1"/>
</dbReference>
<evidence type="ECO:0000313" key="3">
    <source>
        <dbReference type="Proteomes" id="UP001249851"/>
    </source>
</evidence>
<dbReference type="PANTHER" id="PTHR21255">
    <property type="entry name" value="T-COMPLEX-ASSOCIATED-TESTIS-EXPRESSED 1/ DYNEIN LIGHT CHAIN"/>
    <property type="match status" value="1"/>
</dbReference>
<dbReference type="AlphaFoldDB" id="A0AAD9Q5R3"/>
<dbReference type="Pfam" id="PF03645">
    <property type="entry name" value="Tctex-1"/>
    <property type="match status" value="1"/>
</dbReference>
<organism evidence="2 3">
    <name type="scientific">Acropora cervicornis</name>
    <name type="common">Staghorn coral</name>
    <dbReference type="NCBI Taxonomy" id="6130"/>
    <lineage>
        <taxon>Eukaryota</taxon>
        <taxon>Metazoa</taxon>
        <taxon>Cnidaria</taxon>
        <taxon>Anthozoa</taxon>
        <taxon>Hexacorallia</taxon>
        <taxon>Scleractinia</taxon>
        <taxon>Astrocoeniina</taxon>
        <taxon>Acroporidae</taxon>
        <taxon>Acropora</taxon>
    </lineage>
</organism>
<sequence length="208" mass="23642">MESEISAKTVIQDIEGLTLAKNTAARRRRVSLFEAKEHMKGKDEDRGIAVMTHADYPLRSRSRSLPVRVEKVRFPSGFLMDRIHKVIQEVLETKLNGKKYETSECAILTKQIVNIIRDKISALDLKKYKLVCTCLITKRMKNALSIQSGCAWDESVTASDEDGFAEYIYKSDELIAVASVYGIHAEKRLEREKYNKAIKGLIHTPIPE</sequence>
<name>A0AAD9Q5R3_ACRCE</name>
<evidence type="ECO:0000256" key="1">
    <source>
        <dbReference type="ARBA" id="ARBA00005361"/>
    </source>
</evidence>
<protein>
    <submittedName>
        <fullName evidence="2">Dynein light chain Tctex-type 5</fullName>
    </submittedName>
</protein>